<dbReference type="EMBL" id="JASCZI010120930">
    <property type="protein sequence ID" value="MED6157796.1"/>
    <property type="molecule type" value="Genomic_DNA"/>
</dbReference>
<name>A0ABU6UC98_9FABA</name>
<evidence type="ECO:0000313" key="3">
    <source>
        <dbReference type="Proteomes" id="UP001341840"/>
    </source>
</evidence>
<proteinExistence type="predicted"/>
<protein>
    <submittedName>
        <fullName evidence="2">Uncharacterized protein</fullName>
    </submittedName>
</protein>
<keyword evidence="3" id="KW-1185">Reference proteome</keyword>
<reference evidence="2 3" key="1">
    <citation type="journal article" date="2023" name="Plants (Basel)">
        <title>Bridging the Gap: Combining Genomics and Transcriptomics Approaches to Understand Stylosanthes scabra, an Orphan Legume from the Brazilian Caatinga.</title>
        <authorList>
            <person name="Ferreira-Neto J.R.C."/>
            <person name="da Silva M.D."/>
            <person name="Binneck E."/>
            <person name="de Melo N.F."/>
            <person name="da Silva R.H."/>
            <person name="de Melo A.L.T.M."/>
            <person name="Pandolfi V."/>
            <person name="Bustamante F.O."/>
            <person name="Brasileiro-Vidal A.C."/>
            <person name="Benko-Iseppon A.M."/>
        </authorList>
    </citation>
    <scope>NUCLEOTIDE SEQUENCE [LARGE SCALE GENOMIC DNA]</scope>
    <source>
        <tissue evidence="2">Leaves</tissue>
    </source>
</reference>
<organism evidence="2 3">
    <name type="scientific">Stylosanthes scabra</name>
    <dbReference type="NCBI Taxonomy" id="79078"/>
    <lineage>
        <taxon>Eukaryota</taxon>
        <taxon>Viridiplantae</taxon>
        <taxon>Streptophyta</taxon>
        <taxon>Embryophyta</taxon>
        <taxon>Tracheophyta</taxon>
        <taxon>Spermatophyta</taxon>
        <taxon>Magnoliopsida</taxon>
        <taxon>eudicotyledons</taxon>
        <taxon>Gunneridae</taxon>
        <taxon>Pentapetalae</taxon>
        <taxon>rosids</taxon>
        <taxon>fabids</taxon>
        <taxon>Fabales</taxon>
        <taxon>Fabaceae</taxon>
        <taxon>Papilionoideae</taxon>
        <taxon>50 kb inversion clade</taxon>
        <taxon>dalbergioids sensu lato</taxon>
        <taxon>Dalbergieae</taxon>
        <taxon>Pterocarpus clade</taxon>
        <taxon>Stylosanthes</taxon>
    </lineage>
</organism>
<dbReference type="Proteomes" id="UP001341840">
    <property type="component" value="Unassembled WGS sequence"/>
</dbReference>
<feature type="region of interest" description="Disordered" evidence="1">
    <location>
        <begin position="1"/>
        <end position="33"/>
    </location>
</feature>
<evidence type="ECO:0000256" key="1">
    <source>
        <dbReference type="SAM" id="MobiDB-lite"/>
    </source>
</evidence>
<evidence type="ECO:0000313" key="2">
    <source>
        <dbReference type="EMBL" id="MED6157796.1"/>
    </source>
</evidence>
<accession>A0ABU6UC98</accession>
<sequence length="73" mass="8387">MSLFHDFDVPYTPSFTSESPLLPEAGEDDPKRSSHLLSDLRTFTSIILERTISRFSYNFIQKGPSQGNTIYMR</sequence>
<gene>
    <name evidence="2" type="ORF">PIB30_026734</name>
</gene>
<comment type="caution">
    <text evidence="2">The sequence shown here is derived from an EMBL/GenBank/DDBJ whole genome shotgun (WGS) entry which is preliminary data.</text>
</comment>
<feature type="non-terminal residue" evidence="2">
    <location>
        <position position="73"/>
    </location>
</feature>